<keyword evidence="1" id="KW-0175">Coiled coil</keyword>
<accession>F0W211</accession>
<organism evidence="2">
    <name type="scientific">Albugo laibachii Nc14</name>
    <dbReference type="NCBI Taxonomy" id="890382"/>
    <lineage>
        <taxon>Eukaryota</taxon>
        <taxon>Sar</taxon>
        <taxon>Stramenopiles</taxon>
        <taxon>Oomycota</taxon>
        <taxon>Peronosporomycetes</taxon>
        <taxon>Albuginales</taxon>
        <taxon>Albuginaceae</taxon>
        <taxon>Albugo</taxon>
    </lineage>
</organism>
<dbReference type="EMBL" id="FR824053">
    <property type="protein sequence ID" value="CCA15090.1"/>
    <property type="molecule type" value="Genomic_DNA"/>
</dbReference>
<sequence length="317" mass="36733">MQVGYNREGIEAIVQHLPDQIVASIRLLHRVFVTYHYVSLQNVCKAVQIEQQVKTQHFHAKLSSLDPPRIFESYEIEELYRPFAKRCSQCTLYPPCGHVSLTMMIHTVEEIWYQYPNREGPSRPFRSSSLDSTSDNVRLRDHRDARWYHNSASRGECISFVTTGICSSMSSRGRCQFEHPPNLHAIDKRKMVARCSQHTLPVPCFHCEQLLRLRESLKDAEDRFEAAKSDLDQTKMELARLDDTRFGIQKKYQKARNRNTKRAFQEAIDKSDQDISRLMESLPMLEQQFLLEVAALNTIQQKVSSGQTKGSRVSLKN</sequence>
<name>F0W211_9STRA</name>
<reference evidence="2" key="2">
    <citation type="submission" date="2011-02" db="EMBL/GenBank/DDBJ databases">
        <authorList>
            <person name="MacLean D."/>
        </authorList>
    </citation>
    <scope>NUCLEOTIDE SEQUENCE</scope>
</reference>
<dbReference type="HOGENOM" id="CLU_878290_0_0_1"/>
<reference evidence="2" key="1">
    <citation type="journal article" date="2011" name="PLoS Biol.">
        <title>Gene gain and loss during evolution of obligate parasitism in the white rust pathogen of Arabidopsis thaliana.</title>
        <authorList>
            <person name="Kemen E."/>
            <person name="Gardiner A."/>
            <person name="Schultz-Larsen T."/>
            <person name="Kemen A.C."/>
            <person name="Balmuth A.L."/>
            <person name="Robert-Seilaniantz A."/>
            <person name="Bailey K."/>
            <person name="Holub E."/>
            <person name="Studholme D.J."/>
            <person name="Maclean D."/>
            <person name="Jones J.D."/>
        </authorList>
    </citation>
    <scope>NUCLEOTIDE SEQUENCE</scope>
</reference>
<dbReference type="AlphaFoldDB" id="F0W211"/>
<proteinExistence type="predicted"/>
<evidence type="ECO:0000256" key="1">
    <source>
        <dbReference type="SAM" id="Coils"/>
    </source>
</evidence>
<protein>
    <submittedName>
        <fullName evidence="2">Uncharacterized protein AlNc14C8G1089</fullName>
    </submittedName>
</protein>
<gene>
    <name evidence="2" type="primary">AlNc14C8G1089</name>
    <name evidence="2" type="ORF">ALNC14_012330</name>
</gene>
<feature type="coiled-coil region" evidence="1">
    <location>
        <begin position="210"/>
        <end position="244"/>
    </location>
</feature>
<evidence type="ECO:0000313" key="2">
    <source>
        <dbReference type="EMBL" id="CCA15090.1"/>
    </source>
</evidence>